<dbReference type="Proteomes" id="UP000308197">
    <property type="component" value="Unassembled WGS sequence"/>
</dbReference>
<dbReference type="AlphaFoldDB" id="A0A5C3P389"/>
<gene>
    <name evidence="1" type="ORF">K466DRAFT_499704</name>
</gene>
<dbReference type="InParanoid" id="A0A5C3P389"/>
<name>A0A5C3P389_9APHY</name>
<feature type="non-terminal residue" evidence="1">
    <location>
        <position position="1"/>
    </location>
</feature>
<evidence type="ECO:0008006" key="3">
    <source>
        <dbReference type="Google" id="ProtNLM"/>
    </source>
</evidence>
<protein>
    <recommendedName>
        <fullName evidence="3">DDE Tnp4 domain-containing protein</fullName>
    </recommendedName>
</protein>
<sequence length="109" mass="12291">HASGRNVIEHIFGVLKRRYGILDRPSEFDMDVQAQIPAGLVGVHNFIREHDPQEILDFKGILDDVPAIDSYGDLAEGPPTQAEQRHAEATRDRIAQAMWEDYQAHIGDM</sequence>
<dbReference type="STRING" id="1314778.A0A5C3P389"/>
<proteinExistence type="predicted"/>
<dbReference type="EMBL" id="ML211451">
    <property type="protein sequence ID" value="TFK82770.1"/>
    <property type="molecule type" value="Genomic_DNA"/>
</dbReference>
<organism evidence="1 2">
    <name type="scientific">Polyporus arcularius HHB13444</name>
    <dbReference type="NCBI Taxonomy" id="1314778"/>
    <lineage>
        <taxon>Eukaryota</taxon>
        <taxon>Fungi</taxon>
        <taxon>Dikarya</taxon>
        <taxon>Basidiomycota</taxon>
        <taxon>Agaricomycotina</taxon>
        <taxon>Agaricomycetes</taxon>
        <taxon>Polyporales</taxon>
        <taxon>Polyporaceae</taxon>
        <taxon>Polyporus</taxon>
    </lineage>
</organism>
<keyword evidence="2" id="KW-1185">Reference proteome</keyword>
<accession>A0A5C3P389</accession>
<evidence type="ECO:0000313" key="1">
    <source>
        <dbReference type="EMBL" id="TFK82770.1"/>
    </source>
</evidence>
<evidence type="ECO:0000313" key="2">
    <source>
        <dbReference type="Proteomes" id="UP000308197"/>
    </source>
</evidence>
<reference evidence="1 2" key="1">
    <citation type="journal article" date="2019" name="Nat. Ecol. Evol.">
        <title>Megaphylogeny resolves global patterns of mushroom evolution.</title>
        <authorList>
            <person name="Varga T."/>
            <person name="Krizsan K."/>
            <person name="Foldi C."/>
            <person name="Dima B."/>
            <person name="Sanchez-Garcia M."/>
            <person name="Sanchez-Ramirez S."/>
            <person name="Szollosi G.J."/>
            <person name="Szarkandi J.G."/>
            <person name="Papp V."/>
            <person name="Albert L."/>
            <person name="Andreopoulos W."/>
            <person name="Angelini C."/>
            <person name="Antonin V."/>
            <person name="Barry K.W."/>
            <person name="Bougher N.L."/>
            <person name="Buchanan P."/>
            <person name="Buyck B."/>
            <person name="Bense V."/>
            <person name="Catcheside P."/>
            <person name="Chovatia M."/>
            <person name="Cooper J."/>
            <person name="Damon W."/>
            <person name="Desjardin D."/>
            <person name="Finy P."/>
            <person name="Geml J."/>
            <person name="Haridas S."/>
            <person name="Hughes K."/>
            <person name="Justo A."/>
            <person name="Karasinski D."/>
            <person name="Kautmanova I."/>
            <person name="Kiss B."/>
            <person name="Kocsube S."/>
            <person name="Kotiranta H."/>
            <person name="LaButti K.M."/>
            <person name="Lechner B.E."/>
            <person name="Liimatainen K."/>
            <person name="Lipzen A."/>
            <person name="Lukacs Z."/>
            <person name="Mihaltcheva S."/>
            <person name="Morgado L.N."/>
            <person name="Niskanen T."/>
            <person name="Noordeloos M.E."/>
            <person name="Ohm R.A."/>
            <person name="Ortiz-Santana B."/>
            <person name="Ovrebo C."/>
            <person name="Racz N."/>
            <person name="Riley R."/>
            <person name="Savchenko A."/>
            <person name="Shiryaev A."/>
            <person name="Soop K."/>
            <person name="Spirin V."/>
            <person name="Szebenyi C."/>
            <person name="Tomsovsky M."/>
            <person name="Tulloss R.E."/>
            <person name="Uehling J."/>
            <person name="Grigoriev I.V."/>
            <person name="Vagvolgyi C."/>
            <person name="Papp T."/>
            <person name="Martin F.M."/>
            <person name="Miettinen O."/>
            <person name="Hibbett D.S."/>
            <person name="Nagy L.G."/>
        </authorList>
    </citation>
    <scope>NUCLEOTIDE SEQUENCE [LARGE SCALE GENOMIC DNA]</scope>
    <source>
        <strain evidence="1 2">HHB13444</strain>
    </source>
</reference>